<dbReference type="STRING" id="311334.SAMN05421846_102314"/>
<feature type="domain" description="Beta-lactamase-related" evidence="2">
    <location>
        <begin position="78"/>
        <end position="346"/>
    </location>
</feature>
<dbReference type="Gene3D" id="3.40.710.10">
    <property type="entry name" value="DD-peptidase/beta-lactamase superfamily"/>
    <property type="match status" value="1"/>
</dbReference>
<accession>A0A1G8FWI2</accession>
<keyword evidence="4" id="KW-1185">Reference proteome</keyword>
<dbReference type="SUPFAM" id="SSF56601">
    <property type="entry name" value="beta-lactamase/transpeptidase-like"/>
    <property type="match status" value="1"/>
</dbReference>
<name>A0A1G8FWI2_9FLAO</name>
<keyword evidence="1" id="KW-0472">Membrane</keyword>
<dbReference type="InterPro" id="IPR012338">
    <property type="entry name" value="Beta-lactam/transpept-like"/>
</dbReference>
<protein>
    <submittedName>
        <fullName evidence="3">CubicO group peptidase, beta-lactamase class C family</fullName>
    </submittedName>
</protein>
<feature type="transmembrane region" description="Helical" evidence="1">
    <location>
        <begin position="7"/>
        <end position="27"/>
    </location>
</feature>
<dbReference type="EMBL" id="FNDW01000002">
    <property type="protein sequence ID" value="SDH86467.1"/>
    <property type="molecule type" value="Genomic_DNA"/>
</dbReference>
<keyword evidence="1" id="KW-1133">Transmembrane helix</keyword>
<dbReference type="RefSeq" id="WP_089855511.1">
    <property type="nucleotide sequence ID" value="NZ_FNDW01000002.1"/>
</dbReference>
<dbReference type="Pfam" id="PF00144">
    <property type="entry name" value="Beta-lactamase"/>
    <property type="match status" value="1"/>
</dbReference>
<organism evidence="3 4">
    <name type="scientific">Chryseobacterium taeanense</name>
    <dbReference type="NCBI Taxonomy" id="311334"/>
    <lineage>
        <taxon>Bacteria</taxon>
        <taxon>Pseudomonadati</taxon>
        <taxon>Bacteroidota</taxon>
        <taxon>Flavobacteriia</taxon>
        <taxon>Flavobacteriales</taxon>
        <taxon>Weeksellaceae</taxon>
        <taxon>Chryseobacterium group</taxon>
        <taxon>Chryseobacterium</taxon>
    </lineage>
</organism>
<dbReference type="PANTHER" id="PTHR43283">
    <property type="entry name" value="BETA-LACTAMASE-RELATED"/>
    <property type="match status" value="1"/>
</dbReference>
<dbReference type="InterPro" id="IPR050789">
    <property type="entry name" value="Diverse_Enzym_Activities"/>
</dbReference>
<gene>
    <name evidence="3" type="ORF">SAMN05421846_102314</name>
</gene>
<dbReference type="PANTHER" id="PTHR43283:SF7">
    <property type="entry name" value="BETA-LACTAMASE-RELATED DOMAIN-CONTAINING PROTEIN"/>
    <property type="match status" value="1"/>
</dbReference>
<dbReference type="Proteomes" id="UP000198869">
    <property type="component" value="Unassembled WGS sequence"/>
</dbReference>
<proteinExistence type="predicted"/>
<evidence type="ECO:0000313" key="3">
    <source>
        <dbReference type="EMBL" id="SDH86467.1"/>
    </source>
</evidence>
<keyword evidence="1" id="KW-0812">Transmembrane</keyword>
<evidence type="ECO:0000259" key="2">
    <source>
        <dbReference type="Pfam" id="PF00144"/>
    </source>
</evidence>
<dbReference type="OrthoDB" id="9773047at2"/>
<dbReference type="AlphaFoldDB" id="A0A1G8FWI2"/>
<reference evidence="4" key="1">
    <citation type="submission" date="2016-10" db="EMBL/GenBank/DDBJ databases">
        <authorList>
            <person name="Varghese N."/>
            <person name="Submissions S."/>
        </authorList>
    </citation>
    <scope>NUCLEOTIDE SEQUENCE [LARGE SCALE GENOMIC DNA]</scope>
    <source>
        <strain evidence="4">DSM 17071</strain>
    </source>
</reference>
<evidence type="ECO:0000313" key="4">
    <source>
        <dbReference type="Proteomes" id="UP000198869"/>
    </source>
</evidence>
<sequence>MKKTLTYIIAGTSAIAAAIYLSGYGFIFKALAMNVNKGPITPSIDDGEKFPSRSIPNLHPEPWKKDQNYNTGVLTEKLVGELKKTRASSLLVIRDSKLLYEEYWNDHDASSLMNSFSMAKGILSILVGCAIDDGYLESENQLISSVFPHYKNSRYGKHLTFRHLMTMQAGLDWEEEYHHPFSENSKQYFVEDLAGQAFDIGFKEMPGHNYEYQSVAAQILGLALRKVTRKNLADYLSEKIWKPLGMESPAKWSIDKQGVEKAFCCIHATARDFAKIGQLIMQNGRWKGKQLISEEYCKRMLTPTKTNDAFCFTIWADDEHQLQYRFFYGFLGQFIIMIPEKQLVIVKTGFYNRLDVDDKKRPLQVKIFAEEFARMI</sequence>
<evidence type="ECO:0000256" key="1">
    <source>
        <dbReference type="SAM" id="Phobius"/>
    </source>
</evidence>
<dbReference type="InterPro" id="IPR001466">
    <property type="entry name" value="Beta-lactam-related"/>
</dbReference>